<reference evidence="6 7" key="1">
    <citation type="submission" date="2014-12" db="EMBL/GenBank/DDBJ databases">
        <title>Comparative genomics of the lactic acid bacteria isolated from the honey bee gut.</title>
        <authorList>
            <person name="Ellegaard K.M."/>
            <person name="Tamarit D."/>
            <person name="Javelind E."/>
            <person name="Olofsson T."/>
            <person name="Andersson S.G."/>
            <person name="Vasquez A."/>
        </authorList>
    </citation>
    <scope>NUCLEOTIDE SEQUENCE [LARGE SCALE GENOMIC DNA]</scope>
    <source>
        <strain evidence="6 7">Bin7</strain>
    </source>
</reference>
<dbReference type="RefSeq" id="WP_082069387.1">
    <property type="nucleotide sequence ID" value="NZ_KQ033885.1"/>
</dbReference>
<dbReference type="PROSITE" id="PS51764">
    <property type="entry name" value="GH26"/>
    <property type="match status" value="1"/>
</dbReference>
<evidence type="ECO:0000256" key="2">
    <source>
        <dbReference type="ARBA" id="ARBA00022801"/>
    </source>
</evidence>
<evidence type="ECO:0000313" key="7">
    <source>
        <dbReference type="Proteomes" id="UP000033567"/>
    </source>
</evidence>
<dbReference type="PANTHER" id="PTHR40079:SF4">
    <property type="entry name" value="GH26 DOMAIN-CONTAINING PROTEIN-RELATED"/>
    <property type="match status" value="1"/>
</dbReference>
<organism evidence="6 7">
    <name type="scientific">Bifidobacterium mellis</name>
    <dbReference type="NCBI Taxonomy" id="1293823"/>
    <lineage>
        <taxon>Bacteria</taxon>
        <taxon>Bacillati</taxon>
        <taxon>Actinomycetota</taxon>
        <taxon>Actinomycetes</taxon>
        <taxon>Bifidobacteriales</taxon>
        <taxon>Bifidobacteriaceae</taxon>
        <taxon>Bifidobacterium</taxon>
    </lineage>
</organism>
<comment type="similarity">
    <text evidence="1 4">Belongs to the glycosyl hydrolase 26 family.</text>
</comment>
<evidence type="ECO:0000256" key="3">
    <source>
        <dbReference type="ARBA" id="ARBA00023295"/>
    </source>
</evidence>
<dbReference type="GO" id="GO:0016985">
    <property type="term" value="F:mannan endo-1,4-beta-mannosidase activity"/>
    <property type="evidence" value="ECO:0007669"/>
    <property type="project" value="InterPro"/>
</dbReference>
<sequence>MHHIGSPIDSHPTDQLLSLYSRLRRLTGKKTMLGHQDTTLCRRMHECDSDVATLTGAYPAIWGFDLGRIELGWEKNIDDVSFAHIHQEVLHANNIGAIPTLTWHSVNPVTGGGYGSNIAPGSVRAVLPGGNCHGRFLDWLDRVATMLNSLTDDDNLPIPVVFRPFHEHNGTWFWWSLGSPMQATDTSEEEFRQLWRMSIDYLRNSCGIHHVLYAYSPDRSRIDLTNKAAMTEEYLYGYPGDDYVDVLGIDDYWDMDQHPSSKSPTKQHEELITMLTLVGRLAEERGKLAAATEIGSPGAFASRLNNGRDGEDLYDSRPWTGYLLSALEANQFTTRMLWCLPWRNSLEAEGTGAYGTPSADSPYAQDFIDFAGNQRIVVVKESTKSPADE</sequence>
<keyword evidence="3 4" id="KW-0326">Glycosidase</keyword>
<feature type="active site" description="Nucleophile" evidence="4">
    <location>
        <position position="293"/>
    </location>
</feature>
<keyword evidence="2 4" id="KW-0378">Hydrolase</keyword>
<keyword evidence="7" id="KW-1185">Reference proteome</keyword>
<dbReference type="GO" id="GO:0006080">
    <property type="term" value="P:substituted mannan metabolic process"/>
    <property type="evidence" value="ECO:0007669"/>
    <property type="project" value="InterPro"/>
</dbReference>
<feature type="active site" description="Proton donor" evidence="4">
    <location>
        <position position="167"/>
    </location>
</feature>
<name>A0A0F4KVV7_9BIFI</name>
<evidence type="ECO:0000313" key="6">
    <source>
        <dbReference type="EMBL" id="KJY50139.1"/>
    </source>
</evidence>
<dbReference type="InterPro" id="IPR022790">
    <property type="entry name" value="GH26_dom"/>
</dbReference>
<evidence type="ECO:0000256" key="1">
    <source>
        <dbReference type="ARBA" id="ARBA00007754"/>
    </source>
</evidence>
<dbReference type="Gene3D" id="3.20.20.80">
    <property type="entry name" value="Glycosidases"/>
    <property type="match status" value="1"/>
</dbReference>
<evidence type="ECO:0000259" key="5">
    <source>
        <dbReference type="PROSITE" id="PS51764"/>
    </source>
</evidence>
<proteinExistence type="inferred from homology"/>
<accession>A0A0F4KVV7</accession>
<dbReference type="Proteomes" id="UP000033567">
    <property type="component" value="Unassembled WGS sequence"/>
</dbReference>
<dbReference type="InterPro" id="IPR017853">
    <property type="entry name" value="GH"/>
</dbReference>
<dbReference type="InterPro" id="IPR000805">
    <property type="entry name" value="Glyco_hydro_26"/>
</dbReference>
<protein>
    <submittedName>
        <fullName evidence="6">Mannosidase</fullName>
    </submittedName>
</protein>
<dbReference type="PRINTS" id="PR00739">
    <property type="entry name" value="GLHYDRLASE26"/>
</dbReference>
<dbReference type="PATRIC" id="fig|1684.5.peg.870"/>
<gene>
    <name evidence="6" type="ORF">JF70_08240</name>
</gene>
<comment type="caution">
    <text evidence="6">The sequence shown here is derived from an EMBL/GenBank/DDBJ whole genome shotgun (WGS) entry which is preliminary data.</text>
</comment>
<dbReference type="EMBL" id="JWMF01000007">
    <property type="protein sequence ID" value="KJY50139.1"/>
    <property type="molecule type" value="Genomic_DNA"/>
</dbReference>
<dbReference type="PANTHER" id="PTHR40079">
    <property type="entry name" value="MANNAN ENDO-1,4-BETA-MANNOSIDASE E-RELATED"/>
    <property type="match status" value="1"/>
</dbReference>
<evidence type="ECO:0000256" key="4">
    <source>
        <dbReference type="PROSITE-ProRule" id="PRU01100"/>
    </source>
</evidence>
<dbReference type="SUPFAM" id="SSF51445">
    <property type="entry name" value="(Trans)glycosidases"/>
    <property type="match status" value="1"/>
</dbReference>
<feature type="domain" description="GH26" evidence="5">
    <location>
        <begin position="14"/>
        <end position="380"/>
    </location>
</feature>
<dbReference type="Pfam" id="PF02156">
    <property type="entry name" value="Glyco_hydro_26"/>
    <property type="match status" value="1"/>
</dbReference>
<dbReference type="AlphaFoldDB" id="A0A0F4KVV7"/>